<dbReference type="PANTHER" id="PTHR35546">
    <property type="entry name" value="F-BOX PROTEIN INTERACTION DOMAIN PROTEIN-RELATED"/>
    <property type="match status" value="1"/>
</dbReference>
<evidence type="ECO:0000313" key="2">
    <source>
        <dbReference type="EMBL" id="KAK9944291.1"/>
    </source>
</evidence>
<reference evidence="2 3" key="1">
    <citation type="journal article" date="2023" name="G3 (Bethesda)">
        <title>A chromosome-length genome assembly and annotation of blackberry (Rubus argutus, cv. 'Hillquist').</title>
        <authorList>
            <person name="Bruna T."/>
            <person name="Aryal R."/>
            <person name="Dudchenko O."/>
            <person name="Sargent D.J."/>
            <person name="Mead D."/>
            <person name="Buti M."/>
            <person name="Cavallini A."/>
            <person name="Hytonen T."/>
            <person name="Andres J."/>
            <person name="Pham M."/>
            <person name="Weisz D."/>
            <person name="Mascagni F."/>
            <person name="Usai G."/>
            <person name="Natali L."/>
            <person name="Bassil N."/>
            <person name="Fernandez G.E."/>
            <person name="Lomsadze A."/>
            <person name="Armour M."/>
            <person name="Olukolu B."/>
            <person name="Poorten T."/>
            <person name="Britton C."/>
            <person name="Davik J."/>
            <person name="Ashrafi H."/>
            <person name="Aiden E.L."/>
            <person name="Borodovsky M."/>
            <person name="Worthington M."/>
        </authorList>
    </citation>
    <scope>NUCLEOTIDE SEQUENCE [LARGE SCALE GENOMIC DNA]</scope>
    <source>
        <strain evidence="2">PI 553951</strain>
    </source>
</reference>
<evidence type="ECO:0000313" key="3">
    <source>
        <dbReference type="Proteomes" id="UP001457282"/>
    </source>
</evidence>
<dbReference type="SMART" id="SM00256">
    <property type="entry name" value="FBOX"/>
    <property type="match status" value="1"/>
</dbReference>
<dbReference type="Proteomes" id="UP001457282">
    <property type="component" value="Unassembled WGS sequence"/>
</dbReference>
<dbReference type="Pfam" id="PF24750">
    <property type="entry name" value="b-prop_At3g26010-like"/>
    <property type="match status" value="1"/>
</dbReference>
<dbReference type="SUPFAM" id="SSF81383">
    <property type="entry name" value="F-box domain"/>
    <property type="match status" value="1"/>
</dbReference>
<feature type="domain" description="F-box" evidence="1">
    <location>
        <begin position="1"/>
        <end position="48"/>
    </location>
</feature>
<dbReference type="InterPro" id="IPR001810">
    <property type="entry name" value="F-box_dom"/>
</dbReference>
<keyword evidence="3" id="KW-1185">Reference proteome</keyword>
<comment type="caution">
    <text evidence="2">The sequence shown here is derived from an EMBL/GenBank/DDBJ whole genome shotgun (WGS) entry which is preliminary data.</text>
</comment>
<name>A0AAW1Y7N7_RUBAR</name>
<sequence length="404" mass="46785">MINMDDLPEALLAEILYRVPCPKSIFRCKSVSKRWFHLISAPYFVRRLKQKPMVSTLIVEATDEILDPPLFEFLPMCEITSSLSLSFYNTEPNVEATYNDLVLSLLCNYHWEDPDCYSICNPYTKQWLYLPPIPEVQGELVERGMVYKGFLCDPLNPQHWNFVLLVPVSLGSAFHLQVWSSETREWRESVISVPYPRAIRPVPQSKPSYGGVAFNGMLYWICRDDSAMFTIEFDPFGSDDMSDHKCRFIDGPGFEFRTYSIISVCAFQKCVRLCVQFGGSCFSVWEFKEEVVDSVGDKLKKWHLIVDRVSLNQFSRNCSDHDRIVLGFHPTNEDILYMRTPPNYSIVTYSIRDKTVERAIDAPEHLEHCFAPFETVFPFVLPWLPTPVPSENSTILWNIETPKF</sequence>
<dbReference type="PROSITE" id="PS50181">
    <property type="entry name" value="FBOX"/>
    <property type="match status" value="1"/>
</dbReference>
<dbReference type="CDD" id="cd22157">
    <property type="entry name" value="F-box_AtFBW1-like"/>
    <property type="match status" value="1"/>
</dbReference>
<accession>A0AAW1Y7N7</accession>
<organism evidence="2 3">
    <name type="scientific">Rubus argutus</name>
    <name type="common">Southern blackberry</name>
    <dbReference type="NCBI Taxonomy" id="59490"/>
    <lineage>
        <taxon>Eukaryota</taxon>
        <taxon>Viridiplantae</taxon>
        <taxon>Streptophyta</taxon>
        <taxon>Embryophyta</taxon>
        <taxon>Tracheophyta</taxon>
        <taxon>Spermatophyta</taxon>
        <taxon>Magnoliopsida</taxon>
        <taxon>eudicotyledons</taxon>
        <taxon>Gunneridae</taxon>
        <taxon>Pentapetalae</taxon>
        <taxon>rosids</taxon>
        <taxon>fabids</taxon>
        <taxon>Rosales</taxon>
        <taxon>Rosaceae</taxon>
        <taxon>Rosoideae</taxon>
        <taxon>Rosoideae incertae sedis</taxon>
        <taxon>Rubus</taxon>
    </lineage>
</organism>
<dbReference type="EMBL" id="JBEDUW010000002">
    <property type="protein sequence ID" value="KAK9944291.1"/>
    <property type="molecule type" value="Genomic_DNA"/>
</dbReference>
<dbReference type="InterPro" id="IPR055290">
    <property type="entry name" value="At3g26010-like"/>
</dbReference>
<dbReference type="AlphaFoldDB" id="A0AAW1Y7N7"/>
<dbReference type="Gene3D" id="1.20.1280.50">
    <property type="match status" value="1"/>
</dbReference>
<proteinExistence type="predicted"/>
<dbReference type="PANTHER" id="PTHR35546:SF130">
    <property type="entry name" value="EXPRESSED PROTEIN"/>
    <property type="match status" value="1"/>
</dbReference>
<gene>
    <name evidence="2" type="ORF">M0R45_009864</name>
</gene>
<dbReference type="InterPro" id="IPR056592">
    <property type="entry name" value="Beta-prop_At3g26010-like"/>
</dbReference>
<protein>
    <recommendedName>
        <fullName evidence="1">F-box domain-containing protein</fullName>
    </recommendedName>
</protein>
<dbReference type="Pfam" id="PF12937">
    <property type="entry name" value="F-box-like"/>
    <property type="match status" value="1"/>
</dbReference>
<dbReference type="InterPro" id="IPR036047">
    <property type="entry name" value="F-box-like_dom_sf"/>
</dbReference>
<evidence type="ECO:0000259" key="1">
    <source>
        <dbReference type="PROSITE" id="PS50181"/>
    </source>
</evidence>